<gene>
    <name evidence="2" type="ORF">CP985_03080</name>
</gene>
<dbReference type="Proteomes" id="UP000290092">
    <property type="component" value="Unassembled WGS sequence"/>
</dbReference>
<reference evidence="2 3" key="1">
    <citation type="submission" date="2017-09" db="EMBL/GenBank/DDBJ databases">
        <title>Genomics of the genus Arcobacter.</title>
        <authorList>
            <person name="Perez-Cataluna A."/>
            <person name="Figueras M.J."/>
            <person name="Salas-Masso N."/>
        </authorList>
    </citation>
    <scope>NUCLEOTIDE SEQUENCE [LARGE SCALE GENOMIC DNA]</scope>
    <source>
        <strain evidence="2 3">CECT 7386</strain>
    </source>
</reference>
<keyword evidence="1" id="KW-0732">Signal</keyword>
<name>A0AAX2AK06_9BACT</name>
<evidence type="ECO:0000313" key="2">
    <source>
        <dbReference type="EMBL" id="RXK16549.1"/>
    </source>
</evidence>
<dbReference type="AlphaFoldDB" id="A0AAX2AK06"/>
<keyword evidence="3" id="KW-1185">Reference proteome</keyword>
<dbReference type="RefSeq" id="WP_114841202.1">
    <property type="nucleotide sequence ID" value="NZ_CP031219.1"/>
</dbReference>
<feature type="chain" id="PRO_5043455176" description="Nucleotide-binding protein" evidence="1">
    <location>
        <begin position="22"/>
        <end position="224"/>
    </location>
</feature>
<evidence type="ECO:0000313" key="3">
    <source>
        <dbReference type="Proteomes" id="UP000290092"/>
    </source>
</evidence>
<proteinExistence type="predicted"/>
<protein>
    <recommendedName>
        <fullName evidence="4">Nucleotide-binding protein</fullName>
    </recommendedName>
</protein>
<organism evidence="2 3">
    <name type="scientific">Malaciobacter mytili LMG 24559</name>
    <dbReference type="NCBI Taxonomy" id="1032238"/>
    <lineage>
        <taxon>Bacteria</taxon>
        <taxon>Pseudomonadati</taxon>
        <taxon>Campylobacterota</taxon>
        <taxon>Epsilonproteobacteria</taxon>
        <taxon>Campylobacterales</taxon>
        <taxon>Arcobacteraceae</taxon>
        <taxon>Malaciobacter</taxon>
    </lineage>
</organism>
<evidence type="ECO:0008006" key="4">
    <source>
        <dbReference type="Google" id="ProtNLM"/>
    </source>
</evidence>
<dbReference type="EMBL" id="NXID01000006">
    <property type="protein sequence ID" value="RXK16549.1"/>
    <property type="molecule type" value="Genomic_DNA"/>
</dbReference>
<evidence type="ECO:0000256" key="1">
    <source>
        <dbReference type="SAM" id="SignalP"/>
    </source>
</evidence>
<sequence>MLKKITVGCIGVLLSLNSALADSKVRNGEVLEFENSGGYTYVKIKDEKDSYWAAIPQTQLKVGDKISIREQMWMENFKSKSLDKTFDKIMFAELPNQKPSNVHGIHGQMIKEKPTPKFDDIIIAKGEALKTNIAELYTKKDEFKNKNVEIEGEVLQVSNKVLGNTWIKISNGKDAVIFRSPNEDEKVAIGDKVKVIGTVNTDVDYGYGFKYKVIGVNAKFEKIN</sequence>
<feature type="signal peptide" evidence="1">
    <location>
        <begin position="1"/>
        <end position="21"/>
    </location>
</feature>
<accession>A0AAX2AK06</accession>
<comment type="caution">
    <text evidence="2">The sequence shown here is derived from an EMBL/GenBank/DDBJ whole genome shotgun (WGS) entry which is preliminary data.</text>
</comment>
<dbReference type="KEGG" id="amyt:AMYT_0734"/>